<protein>
    <submittedName>
        <fullName evidence="1">Uncharacterized protein</fullName>
    </submittedName>
</protein>
<evidence type="ECO:0000313" key="1">
    <source>
        <dbReference type="EMBL" id="MFC5005107.1"/>
    </source>
</evidence>
<name>A0ABV9WA83_9ACTN</name>
<sequence length="77" mass="8792">MIIGGLIVVPLVWAVGSWWPDRRDLFKEHCAKLRHPAEQALSRDQAAQLETSWDYESPYAASQRRIRDAYDSDSGGF</sequence>
<dbReference type="Proteomes" id="UP001595912">
    <property type="component" value="Unassembled WGS sequence"/>
</dbReference>
<organism evidence="1 2">
    <name type="scientific">Dactylosporangium cerinum</name>
    <dbReference type="NCBI Taxonomy" id="1434730"/>
    <lineage>
        <taxon>Bacteria</taxon>
        <taxon>Bacillati</taxon>
        <taxon>Actinomycetota</taxon>
        <taxon>Actinomycetes</taxon>
        <taxon>Micromonosporales</taxon>
        <taxon>Micromonosporaceae</taxon>
        <taxon>Dactylosporangium</taxon>
    </lineage>
</organism>
<reference evidence="2" key="1">
    <citation type="journal article" date="2019" name="Int. J. Syst. Evol. Microbiol.">
        <title>The Global Catalogue of Microorganisms (GCM) 10K type strain sequencing project: providing services to taxonomists for standard genome sequencing and annotation.</title>
        <authorList>
            <consortium name="The Broad Institute Genomics Platform"/>
            <consortium name="The Broad Institute Genome Sequencing Center for Infectious Disease"/>
            <person name="Wu L."/>
            <person name="Ma J."/>
        </authorList>
    </citation>
    <scope>NUCLEOTIDE SEQUENCE [LARGE SCALE GENOMIC DNA]</scope>
    <source>
        <strain evidence="2">CGMCC 4.7152</strain>
    </source>
</reference>
<comment type="caution">
    <text evidence="1">The sequence shown here is derived from an EMBL/GenBank/DDBJ whole genome shotgun (WGS) entry which is preliminary data.</text>
</comment>
<evidence type="ECO:0000313" key="2">
    <source>
        <dbReference type="Proteomes" id="UP001595912"/>
    </source>
</evidence>
<proteinExistence type="predicted"/>
<gene>
    <name evidence="1" type="ORF">ACFPIJ_45655</name>
</gene>
<dbReference type="EMBL" id="JBHSIU010000068">
    <property type="protein sequence ID" value="MFC5005107.1"/>
    <property type="molecule type" value="Genomic_DNA"/>
</dbReference>
<dbReference type="RefSeq" id="WP_380125633.1">
    <property type="nucleotide sequence ID" value="NZ_JBHSIU010000068.1"/>
</dbReference>
<keyword evidence="2" id="KW-1185">Reference proteome</keyword>
<accession>A0ABV9WA83</accession>